<organism evidence="3 4">
    <name type="scientific">Pedosphaera parvula (strain Ellin514)</name>
    <dbReference type="NCBI Taxonomy" id="320771"/>
    <lineage>
        <taxon>Bacteria</taxon>
        <taxon>Pseudomonadati</taxon>
        <taxon>Verrucomicrobiota</taxon>
        <taxon>Pedosphaerae</taxon>
        <taxon>Pedosphaerales</taxon>
        <taxon>Pedosphaeraceae</taxon>
        <taxon>Pedosphaera</taxon>
    </lineage>
</organism>
<sequence length="227" mass="24379" precursor="true">MKKIFIITLGIILTGISAVQNSNAQSNLVQELNFQLCAVMQGDTRTNKNVAETKVKVVREGCREIIQALGLATTNNFSRKAKLLLVTSSDGSGSPSILVQDCTNSVDVTGFFGIQQTGSSVDSSWSNCRNGSSSSHDYSIQTYTLRDQDGYSALPFHFSVSGFTIKSSSTLVNHKGTMTVEENSFEANVCGTGDSNGNQVLIQGSISAEPCSNHRPNDNRHGGEDRD</sequence>
<accession>B9XLU3</accession>
<proteinExistence type="predicted"/>
<feature type="region of interest" description="Disordered" evidence="1">
    <location>
        <begin position="206"/>
        <end position="227"/>
    </location>
</feature>
<feature type="chain" id="PRO_5002895042" evidence="2">
    <location>
        <begin position="25"/>
        <end position="227"/>
    </location>
</feature>
<dbReference type="RefSeq" id="WP_007416782.1">
    <property type="nucleotide sequence ID" value="NZ_ABOX02000031.1"/>
</dbReference>
<evidence type="ECO:0000313" key="3">
    <source>
        <dbReference type="EMBL" id="EEF59200.1"/>
    </source>
</evidence>
<keyword evidence="2" id="KW-0732">Signal</keyword>
<reference evidence="3 4" key="1">
    <citation type="journal article" date="2011" name="J. Bacteriol.">
        <title>Genome sequence of 'Pedosphaera parvula' Ellin514, an aerobic Verrucomicrobial isolate from pasture soil.</title>
        <authorList>
            <person name="Kant R."/>
            <person name="van Passel M.W."/>
            <person name="Sangwan P."/>
            <person name="Palva A."/>
            <person name="Lucas S."/>
            <person name="Copeland A."/>
            <person name="Lapidus A."/>
            <person name="Glavina Del Rio T."/>
            <person name="Dalin E."/>
            <person name="Tice H."/>
            <person name="Bruce D."/>
            <person name="Goodwin L."/>
            <person name="Pitluck S."/>
            <person name="Chertkov O."/>
            <person name="Larimer F.W."/>
            <person name="Land M.L."/>
            <person name="Hauser L."/>
            <person name="Brettin T.S."/>
            <person name="Detter J.C."/>
            <person name="Han S."/>
            <person name="de Vos W.M."/>
            <person name="Janssen P.H."/>
            <person name="Smidt H."/>
        </authorList>
    </citation>
    <scope>NUCLEOTIDE SEQUENCE [LARGE SCALE GENOMIC DNA]</scope>
    <source>
        <strain evidence="3 4">Ellin514</strain>
    </source>
</reference>
<name>B9XLU3_PEDPL</name>
<feature type="compositionally biased region" description="Basic and acidic residues" evidence="1">
    <location>
        <begin position="215"/>
        <end position="227"/>
    </location>
</feature>
<dbReference type="EMBL" id="ABOX02000031">
    <property type="protein sequence ID" value="EEF59200.1"/>
    <property type="molecule type" value="Genomic_DNA"/>
</dbReference>
<protein>
    <submittedName>
        <fullName evidence="3">Uncharacterized protein</fullName>
    </submittedName>
</protein>
<evidence type="ECO:0000313" key="4">
    <source>
        <dbReference type="Proteomes" id="UP000003688"/>
    </source>
</evidence>
<evidence type="ECO:0000256" key="2">
    <source>
        <dbReference type="SAM" id="SignalP"/>
    </source>
</evidence>
<dbReference type="AlphaFoldDB" id="B9XLU3"/>
<keyword evidence="4" id="KW-1185">Reference proteome</keyword>
<dbReference type="Proteomes" id="UP000003688">
    <property type="component" value="Unassembled WGS sequence"/>
</dbReference>
<gene>
    <name evidence="3" type="ORF">Cflav_PD2405</name>
</gene>
<comment type="caution">
    <text evidence="3">The sequence shown here is derived from an EMBL/GenBank/DDBJ whole genome shotgun (WGS) entry which is preliminary data.</text>
</comment>
<evidence type="ECO:0000256" key="1">
    <source>
        <dbReference type="SAM" id="MobiDB-lite"/>
    </source>
</evidence>
<feature type="signal peptide" evidence="2">
    <location>
        <begin position="1"/>
        <end position="24"/>
    </location>
</feature>